<dbReference type="EMBL" id="JAKWBI020000253">
    <property type="protein sequence ID" value="KAJ2897861.1"/>
    <property type="molecule type" value="Genomic_DNA"/>
</dbReference>
<evidence type="ECO:0000313" key="2">
    <source>
        <dbReference type="Proteomes" id="UP001201980"/>
    </source>
</evidence>
<accession>A0AAD5RLF8</accession>
<proteinExistence type="predicted"/>
<reference evidence="1" key="1">
    <citation type="submission" date="2022-07" db="EMBL/GenBank/DDBJ databases">
        <title>Draft genome sequence of Zalerion maritima ATCC 34329, a (micro)plastics degrading marine fungus.</title>
        <authorList>
            <person name="Paco A."/>
            <person name="Goncalves M.F.M."/>
            <person name="Rocha-Santos T.A.P."/>
            <person name="Alves A."/>
        </authorList>
    </citation>
    <scope>NUCLEOTIDE SEQUENCE</scope>
    <source>
        <strain evidence="1">ATCC 34329</strain>
    </source>
</reference>
<dbReference type="PROSITE" id="PS51257">
    <property type="entry name" value="PROKAR_LIPOPROTEIN"/>
    <property type="match status" value="1"/>
</dbReference>
<dbReference type="Proteomes" id="UP001201980">
    <property type="component" value="Unassembled WGS sequence"/>
</dbReference>
<comment type="caution">
    <text evidence="1">The sequence shown here is derived from an EMBL/GenBank/DDBJ whole genome shotgun (WGS) entry which is preliminary data.</text>
</comment>
<keyword evidence="2" id="KW-1185">Reference proteome</keyword>
<evidence type="ECO:0000313" key="1">
    <source>
        <dbReference type="EMBL" id="KAJ2897861.1"/>
    </source>
</evidence>
<organism evidence="1 2">
    <name type="scientific">Zalerion maritima</name>
    <dbReference type="NCBI Taxonomy" id="339359"/>
    <lineage>
        <taxon>Eukaryota</taxon>
        <taxon>Fungi</taxon>
        <taxon>Dikarya</taxon>
        <taxon>Ascomycota</taxon>
        <taxon>Pezizomycotina</taxon>
        <taxon>Sordariomycetes</taxon>
        <taxon>Lulworthiomycetidae</taxon>
        <taxon>Lulworthiales</taxon>
        <taxon>Lulworthiaceae</taxon>
        <taxon>Zalerion</taxon>
    </lineage>
</organism>
<name>A0AAD5RLF8_9PEZI</name>
<protein>
    <submittedName>
        <fullName evidence="1">Uncharacterized protein</fullName>
    </submittedName>
</protein>
<gene>
    <name evidence="1" type="ORF">MKZ38_004320</name>
</gene>
<dbReference type="AlphaFoldDB" id="A0AAD5RLF8"/>
<sequence length="121" mass="13397">MVKFPVASLFSTASLGCPKNIFLHPLIIDHLLTPLHKSKQHRKQITKIRSQSKYQDTQTPNSALTPAIEFVVGHLKTCGIRVVVNPAEGPSKRKRGETNEEWMDRGVAVAVVCADSKVKSH</sequence>